<evidence type="ECO:0000313" key="3">
    <source>
        <dbReference type="Proteomes" id="UP000658980"/>
    </source>
</evidence>
<comment type="caution">
    <text evidence="2">The sequence shown here is derived from an EMBL/GenBank/DDBJ whole genome shotgun (WGS) entry which is preliminary data.</text>
</comment>
<accession>A0ABR8W8T6</accession>
<sequence>MKMMVKTISITIGVLALLAGAGYYFFTQNSTSGGEITKVADKIEEREEKEGTPEKSGTEEEDADMTEVDLQILLHQMTHQKISAGKKKGAVEMTQENIDGLLLIVQANKHLYEHGPFYEDALTEWQQGDFSNSVTVHNTIWDWHNGTVGRATGLMSAEEEQEFVERHFR</sequence>
<feature type="region of interest" description="Disordered" evidence="1">
    <location>
        <begin position="43"/>
        <end position="64"/>
    </location>
</feature>
<keyword evidence="3" id="KW-1185">Reference proteome</keyword>
<dbReference type="InterPro" id="IPR046208">
    <property type="entry name" value="DUF6241"/>
</dbReference>
<dbReference type="Pfam" id="PF19754">
    <property type="entry name" value="DUF6241"/>
    <property type="match status" value="1"/>
</dbReference>
<organism evidence="2 3">
    <name type="scientific">Planococcus wigleyi</name>
    <dbReference type="NCBI Taxonomy" id="2762216"/>
    <lineage>
        <taxon>Bacteria</taxon>
        <taxon>Bacillati</taxon>
        <taxon>Bacillota</taxon>
        <taxon>Bacilli</taxon>
        <taxon>Bacillales</taxon>
        <taxon>Caryophanaceae</taxon>
        <taxon>Planococcus</taxon>
    </lineage>
</organism>
<evidence type="ECO:0000256" key="1">
    <source>
        <dbReference type="SAM" id="MobiDB-lite"/>
    </source>
</evidence>
<dbReference type="RefSeq" id="WP_191713673.1">
    <property type="nucleotide sequence ID" value="NZ_JACSPU010000001.1"/>
</dbReference>
<evidence type="ECO:0000313" key="2">
    <source>
        <dbReference type="EMBL" id="MBD8013422.1"/>
    </source>
</evidence>
<proteinExistence type="predicted"/>
<protein>
    <submittedName>
        <fullName evidence="2">Uncharacterized protein</fullName>
    </submittedName>
</protein>
<reference evidence="2 3" key="1">
    <citation type="submission" date="2020-08" db="EMBL/GenBank/DDBJ databases">
        <title>A Genomic Blueprint of the Chicken Gut Microbiome.</title>
        <authorList>
            <person name="Gilroy R."/>
            <person name="Ravi A."/>
            <person name="Getino M."/>
            <person name="Pursley I."/>
            <person name="Horton D.L."/>
            <person name="Alikhan N.-F."/>
            <person name="Baker D."/>
            <person name="Gharbi K."/>
            <person name="Hall N."/>
            <person name="Watson M."/>
            <person name="Adriaenssens E.M."/>
            <person name="Foster-Nyarko E."/>
            <person name="Jarju S."/>
            <person name="Secka A."/>
            <person name="Antonio M."/>
            <person name="Oren A."/>
            <person name="Chaudhuri R."/>
            <person name="La Ragione R.M."/>
            <person name="Hildebrand F."/>
            <person name="Pallen M.J."/>
        </authorList>
    </citation>
    <scope>NUCLEOTIDE SEQUENCE [LARGE SCALE GENOMIC DNA]</scope>
    <source>
        <strain evidence="2 3">Sa1BUA13</strain>
    </source>
</reference>
<dbReference type="Proteomes" id="UP000658980">
    <property type="component" value="Unassembled WGS sequence"/>
</dbReference>
<name>A0ABR8W8T6_9BACL</name>
<gene>
    <name evidence="2" type="ORF">H9630_01230</name>
</gene>
<dbReference type="EMBL" id="JACSPU010000001">
    <property type="protein sequence ID" value="MBD8013422.1"/>
    <property type="molecule type" value="Genomic_DNA"/>
</dbReference>
<feature type="compositionally biased region" description="Basic and acidic residues" evidence="1">
    <location>
        <begin position="43"/>
        <end position="58"/>
    </location>
</feature>